<dbReference type="OrthoDB" id="5544992at2759"/>
<dbReference type="InterPro" id="IPR029472">
    <property type="entry name" value="Copia-like_N"/>
</dbReference>
<proteinExistence type="predicted"/>
<evidence type="ECO:0000259" key="2">
    <source>
        <dbReference type="Pfam" id="PF14244"/>
    </source>
</evidence>
<feature type="domain" description="Retrotransposon Copia-like N-terminal" evidence="2">
    <location>
        <begin position="20"/>
        <end position="67"/>
    </location>
</feature>
<dbReference type="Pfam" id="PF14244">
    <property type="entry name" value="Retrotran_gag_3"/>
    <property type="match status" value="1"/>
</dbReference>
<accession>A0A5N5F9K6</accession>
<reference evidence="4" key="2">
    <citation type="submission" date="2019-10" db="EMBL/GenBank/DDBJ databases">
        <title>A de novo genome assembly of a pear dwarfing rootstock.</title>
        <authorList>
            <person name="Wang F."/>
            <person name="Wang J."/>
            <person name="Li S."/>
            <person name="Zhang Y."/>
            <person name="Fang M."/>
            <person name="Ma L."/>
            <person name="Zhao Y."/>
            <person name="Jiang S."/>
        </authorList>
    </citation>
    <scope>NUCLEOTIDE SEQUENCE [LARGE SCALE GENOMIC DNA]</scope>
</reference>
<reference evidence="3 4" key="3">
    <citation type="submission" date="2019-11" db="EMBL/GenBank/DDBJ databases">
        <title>A de novo genome assembly of a pear dwarfing rootstock.</title>
        <authorList>
            <person name="Wang F."/>
            <person name="Wang J."/>
            <person name="Li S."/>
            <person name="Zhang Y."/>
            <person name="Fang M."/>
            <person name="Ma L."/>
            <person name="Zhao Y."/>
            <person name="Jiang S."/>
        </authorList>
    </citation>
    <scope>NUCLEOTIDE SEQUENCE [LARGE SCALE GENOMIC DNA]</scope>
    <source>
        <strain evidence="3">S2</strain>
        <tissue evidence="3">Leaf</tissue>
    </source>
</reference>
<comment type="caution">
    <text evidence="3">The sequence shown here is derived from an EMBL/GenBank/DDBJ whole genome shotgun (WGS) entry which is preliminary data.</text>
</comment>
<organism evidence="3 4">
    <name type="scientific">Pyrus ussuriensis x Pyrus communis</name>
    <dbReference type="NCBI Taxonomy" id="2448454"/>
    <lineage>
        <taxon>Eukaryota</taxon>
        <taxon>Viridiplantae</taxon>
        <taxon>Streptophyta</taxon>
        <taxon>Embryophyta</taxon>
        <taxon>Tracheophyta</taxon>
        <taxon>Spermatophyta</taxon>
        <taxon>Magnoliopsida</taxon>
        <taxon>eudicotyledons</taxon>
        <taxon>Gunneridae</taxon>
        <taxon>Pentapetalae</taxon>
        <taxon>rosids</taxon>
        <taxon>fabids</taxon>
        <taxon>Rosales</taxon>
        <taxon>Rosaceae</taxon>
        <taxon>Amygdaloideae</taxon>
        <taxon>Maleae</taxon>
        <taxon>Pyrus</taxon>
    </lineage>
</organism>
<gene>
    <name evidence="3" type="ORF">D8674_010019</name>
</gene>
<keyword evidence="4" id="KW-1185">Reference proteome</keyword>
<evidence type="ECO:0000313" key="4">
    <source>
        <dbReference type="Proteomes" id="UP000327157"/>
    </source>
</evidence>
<protein>
    <recommendedName>
        <fullName evidence="2">Retrotransposon Copia-like N-terminal domain-containing protein</fullName>
    </recommendedName>
</protein>
<dbReference type="PANTHER" id="PTHR37610:SF40">
    <property type="entry name" value="OS01G0909600 PROTEIN"/>
    <property type="match status" value="1"/>
</dbReference>
<reference evidence="3 4" key="1">
    <citation type="submission" date="2019-09" db="EMBL/GenBank/DDBJ databases">
        <authorList>
            <person name="Ou C."/>
        </authorList>
    </citation>
    <scope>NUCLEOTIDE SEQUENCE [LARGE SCALE GENOMIC DNA]</scope>
    <source>
        <strain evidence="3">S2</strain>
        <tissue evidence="3">Leaf</tissue>
    </source>
</reference>
<dbReference type="EMBL" id="SMOL01000753">
    <property type="protein sequence ID" value="KAB2599748.1"/>
    <property type="molecule type" value="Genomic_DNA"/>
</dbReference>
<name>A0A5N5F9K6_9ROSA</name>
<dbReference type="Proteomes" id="UP000327157">
    <property type="component" value="Chromosome 13"/>
</dbReference>
<dbReference type="AlphaFoldDB" id="A0A5N5F9K6"/>
<dbReference type="PANTHER" id="PTHR37610">
    <property type="entry name" value="CCHC-TYPE DOMAIN-CONTAINING PROTEIN"/>
    <property type="match status" value="1"/>
</dbReference>
<sequence length="361" mass="40881">MGDERLTETIPHVSDPLILHHSDSPSLVLVSQLLDGHNYGQWSRSMRITFSAKNKLGFIDGSIKNPATTDTKYPIWQRCNDMVLSWIWQSGNIAHSILYCKTASAAWRDLEDRFSRGNDSMIYQIRQEIAEHRQGQLSVSDYYTKLKALWDELASYHGPIACECEGSKAHADREEKEKVMQFLMGLNESYLIIRGSILMMSPLPDTRRVHGLVLQHERQLDVVNRREPIAHAMKTSYSTAPKRGYGANNPNSRKIFKCSYCDGGHPVERCFFLIGFPEGHKWHGKNVQPRNRRAPPTSNNVEALPSPATKATTSNKFDATFTTEEYNQLMALLHNKNGTDLPLAHATGHGYEEDDWPGQAV</sequence>
<evidence type="ECO:0000256" key="1">
    <source>
        <dbReference type="SAM" id="MobiDB-lite"/>
    </source>
</evidence>
<feature type="region of interest" description="Disordered" evidence="1">
    <location>
        <begin position="284"/>
        <end position="312"/>
    </location>
</feature>
<evidence type="ECO:0000313" key="3">
    <source>
        <dbReference type="EMBL" id="KAB2599748.1"/>
    </source>
</evidence>